<keyword evidence="3" id="KW-0812">Transmembrane</keyword>
<dbReference type="EMBL" id="WTYB01000002">
    <property type="protein sequence ID" value="MXP38492.1"/>
    <property type="molecule type" value="Genomic_DNA"/>
</dbReference>
<evidence type="ECO:0000256" key="2">
    <source>
        <dbReference type="SAM" id="MobiDB-lite"/>
    </source>
</evidence>
<evidence type="ECO:0000256" key="1">
    <source>
        <dbReference type="SAM" id="Coils"/>
    </source>
</evidence>
<feature type="compositionally biased region" description="Basic and acidic residues" evidence="2">
    <location>
        <begin position="256"/>
        <end position="283"/>
    </location>
</feature>
<comment type="caution">
    <text evidence="5">The sequence shown here is derived from an EMBL/GenBank/DDBJ whole genome shotgun (WGS) entry which is preliminary data.</text>
</comment>
<dbReference type="OrthoDB" id="7391801at2"/>
<protein>
    <submittedName>
        <fullName evidence="5">Uncharacterized protein</fullName>
    </submittedName>
</protein>
<name>A0A6I4UHY8_9SPHN</name>
<feature type="transmembrane region" description="Helical" evidence="3">
    <location>
        <begin position="63"/>
        <end position="87"/>
    </location>
</feature>
<keyword evidence="3" id="KW-0472">Membrane</keyword>
<accession>A0A6I4UHY8</accession>
<organism evidence="5 6">
    <name type="scientific">Erythrobacter ramosus</name>
    <dbReference type="NCBI Taxonomy" id="35811"/>
    <lineage>
        <taxon>Bacteria</taxon>
        <taxon>Pseudomonadati</taxon>
        <taxon>Pseudomonadota</taxon>
        <taxon>Alphaproteobacteria</taxon>
        <taxon>Sphingomonadales</taxon>
        <taxon>Erythrobacteraceae</taxon>
        <taxon>Erythrobacter/Porphyrobacter group</taxon>
        <taxon>Erythrobacter</taxon>
    </lineage>
</organism>
<keyword evidence="1" id="KW-0175">Coiled coil</keyword>
<reference evidence="4 7" key="2">
    <citation type="submission" date="2020-08" db="EMBL/GenBank/DDBJ databases">
        <title>Genomic Encyclopedia of Type Strains, Phase IV (KMG-IV): sequencing the most valuable type-strain genomes for metagenomic binning, comparative biology and taxonomic classification.</title>
        <authorList>
            <person name="Goeker M."/>
        </authorList>
    </citation>
    <scope>NUCLEOTIDE SEQUENCE [LARGE SCALE GENOMIC DNA]</scope>
    <source>
        <strain evidence="4 7">DSM 8510</strain>
    </source>
</reference>
<dbReference type="AlphaFoldDB" id="A0A6I4UHY8"/>
<keyword evidence="3" id="KW-1133">Transmembrane helix</keyword>
<evidence type="ECO:0000313" key="4">
    <source>
        <dbReference type="EMBL" id="MBB3776429.1"/>
    </source>
</evidence>
<evidence type="ECO:0000313" key="7">
    <source>
        <dbReference type="Proteomes" id="UP000548685"/>
    </source>
</evidence>
<gene>
    <name evidence="4" type="ORF">FHS52_002398</name>
    <name evidence="5" type="ORF">GRI59_07685</name>
</gene>
<proteinExistence type="predicted"/>
<evidence type="ECO:0000313" key="6">
    <source>
        <dbReference type="Proteomes" id="UP000430021"/>
    </source>
</evidence>
<reference evidence="5 6" key="1">
    <citation type="submission" date="2019-12" db="EMBL/GenBank/DDBJ databases">
        <title>Genomic-based taxomic classification of the family Erythrobacteraceae.</title>
        <authorList>
            <person name="Xu L."/>
        </authorList>
    </citation>
    <scope>NUCLEOTIDE SEQUENCE [LARGE SCALE GENOMIC DNA]</scope>
    <source>
        <strain evidence="5 6">JCM 10282</strain>
    </source>
</reference>
<dbReference type="Proteomes" id="UP000430021">
    <property type="component" value="Unassembled WGS sequence"/>
</dbReference>
<evidence type="ECO:0000256" key="3">
    <source>
        <dbReference type="SAM" id="Phobius"/>
    </source>
</evidence>
<dbReference type="RefSeq" id="WP_160760639.1">
    <property type="nucleotide sequence ID" value="NZ_BAAADZ010000010.1"/>
</dbReference>
<evidence type="ECO:0000313" key="5">
    <source>
        <dbReference type="EMBL" id="MXP38492.1"/>
    </source>
</evidence>
<keyword evidence="7" id="KW-1185">Reference proteome</keyword>
<feature type="region of interest" description="Disordered" evidence="2">
    <location>
        <begin position="256"/>
        <end position="303"/>
    </location>
</feature>
<dbReference type="Proteomes" id="UP000548685">
    <property type="component" value="Unassembled WGS sequence"/>
</dbReference>
<sequence length="303" mass="32954">MSVSEQDQGAPIVPGSPLARVLDDYAVPGLSAGFADRVLAAAEVRPAPLPEVRRTRGERGWRLGRGIAIGIASFGALATAAAATGLLQQFDIPVPTAEKVWASLTGKPPARAAAPAPVIAAAPDAASEPASLARVEIVGPVDTPEELSEAFRRIDEVREGRYAARRETIAQRIDKAIEQRRSAGLPVPTHEEEAAFRQRVDEAQARRQQLADERIAARRAEMERKVANGEALTRKDIVQPLREDARALERLRQLRRMSPEQRREALRQLPPEERRALMDEYRAQRIGAAAPTPAVPAENAPAE</sequence>
<dbReference type="EMBL" id="JACICE010000002">
    <property type="protein sequence ID" value="MBB3776429.1"/>
    <property type="molecule type" value="Genomic_DNA"/>
</dbReference>
<feature type="coiled-coil region" evidence="1">
    <location>
        <begin position="193"/>
        <end position="220"/>
    </location>
</feature>